<dbReference type="SUPFAM" id="SSF141255">
    <property type="entry name" value="YccV-like"/>
    <property type="match status" value="1"/>
</dbReference>
<dbReference type="AlphaFoldDB" id="A0A7T0BZZ9"/>
<proteinExistence type="predicted"/>
<sequence>MSATKARFHIGQQILHKRFNYHGIVIGVDLQFNSSEEWYELVATSRPPKDRPWYHILAHDGRRTYVAERHLDPDPHINN</sequence>
<reference evidence="4" key="1">
    <citation type="submission" date="2020-02" db="EMBL/GenBank/DDBJ databases">
        <title>Genomic and physiological characterization of two novel Nitrospinaceae genera.</title>
        <authorList>
            <person name="Mueller A.J."/>
            <person name="Jung M.-Y."/>
            <person name="Strachan C.R."/>
            <person name="Herbold C.W."/>
            <person name="Kirkegaard R.H."/>
            <person name="Daims H."/>
        </authorList>
    </citation>
    <scope>NUCLEOTIDE SEQUENCE [LARGE SCALE GENOMIC DNA]</scope>
</reference>
<protein>
    <recommendedName>
        <fullName evidence="1">Heat shock protein HspQ</fullName>
    </recommendedName>
</protein>
<feature type="domain" description="Hemimethylated DNA-binding" evidence="2">
    <location>
        <begin position="5"/>
        <end position="79"/>
    </location>
</feature>
<dbReference type="Pfam" id="PF08755">
    <property type="entry name" value="YccV-like"/>
    <property type="match status" value="1"/>
</dbReference>
<evidence type="ECO:0000313" key="4">
    <source>
        <dbReference type="Proteomes" id="UP000594464"/>
    </source>
</evidence>
<dbReference type="EMBL" id="CP048620">
    <property type="protein sequence ID" value="QPJ64018.1"/>
    <property type="molecule type" value="Genomic_DNA"/>
</dbReference>
<dbReference type="Proteomes" id="UP000594464">
    <property type="component" value="Chromosome"/>
</dbReference>
<gene>
    <name evidence="3" type="primary">hspQ</name>
    <name evidence="3" type="ORF">G3M78_00800</name>
</gene>
<keyword evidence="3" id="KW-0346">Stress response</keyword>
<dbReference type="KEGG" id="nva:G3M78_00800"/>
<accession>A0A7T0BZZ9</accession>
<dbReference type="SMART" id="SM00992">
    <property type="entry name" value="YccV-like"/>
    <property type="match status" value="1"/>
</dbReference>
<evidence type="ECO:0000256" key="1">
    <source>
        <dbReference type="NCBIfam" id="TIGR02097"/>
    </source>
</evidence>
<dbReference type="InterPro" id="IPR011722">
    <property type="entry name" value="Hemimethylated_DNA-bd_dom"/>
</dbReference>
<evidence type="ECO:0000259" key="2">
    <source>
        <dbReference type="SMART" id="SM00992"/>
    </source>
</evidence>
<dbReference type="Gene3D" id="2.30.30.390">
    <property type="entry name" value="Hemimethylated DNA-binding domain"/>
    <property type="match status" value="1"/>
</dbReference>
<organism evidence="3 4">
    <name type="scientific">Candidatus Nitrohelix vancouverensis</name>
    <dbReference type="NCBI Taxonomy" id="2705534"/>
    <lineage>
        <taxon>Bacteria</taxon>
        <taxon>Pseudomonadati</taxon>
        <taxon>Nitrospinota/Tectimicrobiota group</taxon>
        <taxon>Nitrospinota</taxon>
        <taxon>Nitrospinia</taxon>
        <taxon>Nitrospinales</taxon>
        <taxon>Nitrospinaceae</taxon>
        <taxon>Candidatus Nitrohelix</taxon>
    </lineage>
</organism>
<dbReference type="NCBIfam" id="TIGR02097">
    <property type="entry name" value="yccV"/>
    <property type="match status" value="1"/>
</dbReference>
<dbReference type="InterPro" id="IPR036623">
    <property type="entry name" value="Hemimethylated_DNA-bd_sf"/>
</dbReference>
<dbReference type="GO" id="GO:0003677">
    <property type="term" value="F:DNA binding"/>
    <property type="evidence" value="ECO:0007669"/>
    <property type="project" value="UniProtKB-UniRule"/>
</dbReference>
<name>A0A7T0BZZ9_9BACT</name>
<evidence type="ECO:0000313" key="3">
    <source>
        <dbReference type="EMBL" id="QPJ64018.1"/>
    </source>
</evidence>